<evidence type="ECO:0000256" key="4">
    <source>
        <dbReference type="ARBA" id="ARBA00022679"/>
    </source>
</evidence>
<reference evidence="12 14" key="1">
    <citation type="submission" date="2019-03" db="EMBL/GenBank/DDBJ databases">
        <title>Genomic Encyclopedia of Type Strains, Phase IV (KMG-IV): sequencing the most valuable type-strain genomes for metagenomic binning, comparative biology and taxonomic classification.</title>
        <authorList>
            <person name="Goeker M."/>
        </authorList>
    </citation>
    <scope>NUCLEOTIDE SEQUENCE [LARGE SCALE GENOMIC DNA]</scope>
    <source>
        <strain evidence="12 14">DSM 28140</strain>
    </source>
</reference>
<keyword evidence="3 10" id="KW-0963">Cytoplasm</keyword>
<gene>
    <name evidence="10" type="primary">cmk</name>
    <name evidence="12" type="ORF">EDC16_10538</name>
    <name evidence="13" type="ORF">FHQ21_04555</name>
</gene>
<evidence type="ECO:0000256" key="5">
    <source>
        <dbReference type="ARBA" id="ARBA00022741"/>
    </source>
</evidence>
<keyword evidence="5 10" id="KW-0547">Nucleotide-binding</keyword>
<dbReference type="Proteomes" id="UP000305526">
    <property type="component" value="Unassembled WGS sequence"/>
</dbReference>
<dbReference type="Gene3D" id="3.40.50.300">
    <property type="entry name" value="P-loop containing nucleotide triphosphate hydrolases"/>
    <property type="match status" value="1"/>
</dbReference>
<sequence length="227" mass="24541">MQQNIVITIDGPSGVGKGTLCQALAEKLGFELLDSGAIYRVLGVAAVKSAVALDDETALAALAAKLDIRFVPENGVVKVLLNGEDVSSEIRTEIAGNNASKVAPFAQVRSALLQRQRDFSTEKGLIADGRDMGTVVFPQAQVKIFLDASSEERAKRRFKQLQQKGVAADYDQILSEIKERDFRDRNRAVAPLKPADDAFLLDSSALSISEVIEKALQCVGLRIQQEA</sequence>
<evidence type="ECO:0000313" key="13">
    <source>
        <dbReference type="EMBL" id="TNG92509.1"/>
    </source>
</evidence>
<evidence type="ECO:0000313" key="12">
    <source>
        <dbReference type="EMBL" id="TCV87121.1"/>
    </source>
</evidence>
<dbReference type="InterPro" id="IPR003136">
    <property type="entry name" value="Cytidylate_kin"/>
</dbReference>
<evidence type="ECO:0000313" key="14">
    <source>
        <dbReference type="Proteomes" id="UP000294619"/>
    </source>
</evidence>
<organism evidence="12 14">
    <name type="scientific">Testudinibacter aquarius</name>
    <dbReference type="NCBI Taxonomy" id="1524974"/>
    <lineage>
        <taxon>Bacteria</taxon>
        <taxon>Pseudomonadati</taxon>
        <taxon>Pseudomonadota</taxon>
        <taxon>Gammaproteobacteria</taxon>
        <taxon>Pasteurellales</taxon>
        <taxon>Pasteurellaceae</taxon>
        <taxon>Testudinibacter</taxon>
    </lineage>
</organism>
<dbReference type="CDD" id="cd02020">
    <property type="entry name" value="CMPK"/>
    <property type="match status" value="1"/>
</dbReference>
<proteinExistence type="inferred from homology"/>
<comment type="caution">
    <text evidence="12">The sequence shown here is derived from an EMBL/GenBank/DDBJ whole genome shotgun (WGS) entry which is preliminary data.</text>
</comment>
<dbReference type="NCBIfam" id="TIGR00017">
    <property type="entry name" value="cmk"/>
    <property type="match status" value="1"/>
</dbReference>
<evidence type="ECO:0000256" key="10">
    <source>
        <dbReference type="HAMAP-Rule" id="MF_00238"/>
    </source>
</evidence>
<protein>
    <recommendedName>
        <fullName evidence="10">Cytidylate kinase</fullName>
        <shortName evidence="10">CK</shortName>
        <ecNumber evidence="10">2.7.4.25</ecNumber>
    </recommendedName>
    <alternativeName>
        <fullName evidence="10">Cytidine monophosphate kinase</fullName>
        <shortName evidence="10">CMP kinase</shortName>
    </alternativeName>
</protein>
<feature type="domain" description="Cytidylate kinase" evidence="11">
    <location>
        <begin position="7"/>
        <end position="218"/>
    </location>
</feature>
<dbReference type="GO" id="GO:0006220">
    <property type="term" value="P:pyrimidine nucleotide metabolic process"/>
    <property type="evidence" value="ECO:0007669"/>
    <property type="project" value="UniProtKB-UniRule"/>
</dbReference>
<dbReference type="FunFam" id="3.40.50.300:FF:000262">
    <property type="entry name" value="Cytidylate kinase"/>
    <property type="match status" value="1"/>
</dbReference>
<dbReference type="GO" id="GO:0005829">
    <property type="term" value="C:cytosol"/>
    <property type="evidence" value="ECO:0007669"/>
    <property type="project" value="TreeGrafter"/>
</dbReference>
<evidence type="ECO:0000256" key="8">
    <source>
        <dbReference type="ARBA" id="ARBA00047615"/>
    </source>
</evidence>
<comment type="catalytic activity">
    <reaction evidence="8 10">
        <text>dCMP + ATP = dCDP + ADP</text>
        <dbReference type="Rhea" id="RHEA:25094"/>
        <dbReference type="ChEBI" id="CHEBI:30616"/>
        <dbReference type="ChEBI" id="CHEBI:57566"/>
        <dbReference type="ChEBI" id="CHEBI:58593"/>
        <dbReference type="ChEBI" id="CHEBI:456216"/>
        <dbReference type="EC" id="2.7.4.25"/>
    </reaction>
</comment>
<evidence type="ECO:0000256" key="3">
    <source>
        <dbReference type="ARBA" id="ARBA00022490"/>
    </source>
</evidence>
<reference evidence="13 15" key="2">
    <citation type="submission" date="2019-05" db="EMBL/GenBank/DDBJ databases">
        <title>Pasteurellaceae isolates from reptiles.</title>
        <authorList>
            <person name="Bojesen A.M."/>
            <person name="Lund E."/>
        </authorList>
    </citation>
    <scope>NUCLEOTIDE SEQUENCE [LARGE SCALE GENOMIC DNA]</scope>
    <source>
        <strain evidence="13 15">ELNT2x</strain>
    </source>
</reference>
<feature type="binding site" evidence="10">
    <location>
        <begin position="11"/>
        <end position="19"/>
    </location>
    <ligand>
        <name>ATP</name>
        <dbReference type="ChEBI" id="CHEBI:30616"/>
    </ligand>
</feature>
<keyword evidence="6 10" id="KW-0418">Kinase</keyword>
<dbReference type="Proteomes" id="UP000294619">
    <property type="component" value="Unassembled WGS sequence"/>
</dbReference>
<dbReference type="GO" id="GO:0036431">
    <property type="term" value="F:dCMP kinase activity"/>
    <property type="evidence" value="ECO:0007669"/>
    <property type="project" value="InterPro"/>
</dbReference>
<evidence type="ECO:0000259" key="11">
    <source>
        <dbReference type="Pfam" id="PF02224"/>
    </source>
</evidence>
<dbReference type="Pfam" id="PF02224">
    <property type="entry name" value="Cytidylate_kin"/>
    <property type="match status" value="1"/>
</dbReference>
<comment type="similarity">
    <text evidence="2 10">Belongs to the cytidylate kinase family. Type 1 subfamily.</text>
</comment>
<dbReference type="EC" id="2.7.4.25" evidence="10"/>
<evidence type="ECO:0000313" key="15">
    <source>
        <dbReference type="Proteomes" id="UP000305526"/>
    </source>
</evidence>
<keyword evidence="7 10" id="KW-0067">ATP-binding</keyword>
<accession>A0A4R3Y6N8</accession>
<keyword evidence="15" id="KW-1185">Reference proteome</keyword>
<evidence type="ECO:0000256" key="6">
    <source>
        <dbReference type="ARBA" id="ARBA00022777"/>
    </source>
</evidence>
<dbReference type="HAMAP" id="MF_00238">
    <property type="entry name" value="Cytidyl_kinase_type1"/>
    <property type="match status" value="1"/>
</dbReference>
<comment type="catalytic activity">
    <reaction evidence="9 10">
        <text>CMP + ATP = CDP + ADP</text>
        <dbReference type="Rhea" id="RHEA:11600"/>
        <dbReference type="ChEBI" id="CHEBI:30616"/>
        <dbReference type="ChEBI" id="CHEBI:58069"/>
        <dbReference type="ChEBI" id="CHEBI:60377"/>
        <dbReference type="ChEBI" id="CHEBI:456216"/>
        <dbReference type="EC" id="2.7.4.25"/>
    </reaction>
</comment>
<dbReference type="GO" id="GO:0005524">
    <property type="term" value="F:ATP binding"/>
    <property type="evidence" value="ECO:0007669"/>
    <property type="project" value="UniProtKB-UniRule"/>
</dbReference>
<dbReference type="PANTHER" id="PTHR21299">
    <property type="entry name" value="CYTIDYLATE KINASE/PANTOATE-BETA-ALANINE LIGASE"/>
    <property type="match status" value="1"/>
</dbReference>
<evidence type="ECO:0000256" key="1">
    <source>
        <dbReference type="ARBA" id="ARBA00004496"/>
    </source>
</evidence>
<evidence type="ECO:0000256" key="9">
    <source>
        <dbReference type="ARBA" id="ARBA00048478"/>
    </source>
</evidence>
<dbReference type="PANTHER" id="PTHR21299:SF2">
    <property type="entry name" value="CYTIDYLATE KINASE"/>
    <property type="match status" value="1"/>
</dbReference>
<dbReference type="InterPro" id="IPR027417">
    <property type="entry name" value="P-loop_NTPase"/>
</dbReference>
<dbReference type="AlphaFoldDB" id="A0A4R3Y6N8"/>
<keyword evidence="4 10" id="KW-0808">Transferase</keyword>
<dbReference type="EMBL" id="SMCP01000005">
    <property type="protein sequence ID" value="TCV87121.1"/>
    <property type="molecule type" value="Genomic_DNA"/>
</dbReference>
<dbReference type="EMBL" id="VDGV01000029">
    <property type="protein sequence ID" value="TNG92509.1"/>
    <property type="molecule type" value="Genomic_DNA"/>
</dbReference>
<evidence type="ECO:0000256" key="7">
    <source>
        <dbReference type="ARBA" id="ARBA00022840"/>
    </source>
</evidence>
<dbReference type="InterPro" id="IPR011994">
    <property type="entry name" value="Cytidylate_kinase_dom"/>
</dbReference>
<dbReference type="GO" id="GO:0015949">
    <property type="term" value="P:nucleobase-containing small molecule interconversion"/>
    <property type="evidence" value="ECO:0007669"/>
    <property type="project" value="TreeGrafter"/>
</dbReference>
<evidence type="ECO:0000256" key="2">
    <source>
        <dbReference type="ARBA" id="ARBA00009427"/>
    </source>
</evidence>
<comment type="subcellular location">
    <subcellularLocation>
        <location evidence="1 10">Cytoplasm</location>
    </subcellularLocation>
</comment>
<name>A0A4R3Y6N8_9PAST</name>
<dbReference type="SUPFAM" id="SSF52540">
    <property type="entry name" value="P-loop containing nucleoside triphosphate hydrolases"/>
    <property type="match status" value="1"/>
</dbReference>
<dbReference type="RefSeq" id="WP_132966510.1">
    <property type="nucleotide sequence ID" value="NZ_LEKL01000063.1"/>
</dbReference>